<proteinExistence type="inferred from homology"/>
<keyword evidence="5" id="KW-0812">Transmembrane</keyword>
<evidence type="ECO:0000256" key="1">
    <source>
        <dbReference type="ARBA" id="ARBA00004496"/>
    </source>
</evidence>
<keyword evidence="5" id="KW-0472">Membrane</keyword>
<accession>A0ABX7PYD5</accession>
<organism evidence="6 7">
    <name type="scientific">Kosakonia oryzae</name>
    <dbReference type="NCBI Taxonomy" id="497725"/>
    <lineage>
        <taxon>Bacteria</taxon>
        <taxon>Pseudomonadati</taxon>
        <taxon>Pseudomonadota</taxon>
        <taxon>Gammaproteobacteria</taxon>
        <taxon>Enterobacterales</taxon>
        <taxon>Enterobacteriaceae</taxon>
        <taxon>Kosakonia</taxon>
    </lineage>
</organism>
<evidence type="ECO:0000256" key="5">
    <source>
        <dbReference type="SAM" id="Phobius"/>
    </source>
</evidence>
<keyword evidence="4" id="KW-0963">Cytoplasm</keyword>
<feature type="transmembrane region" description="Helical" evidence="5">
    <location>
        <begin position="20"/>
        <end position="38"/>
    </location>
</feature>
<dbReference type="Proteomes" id="UP000078227">
    <property type="component" value="Chromosome"/>
</dbReference>
<comment type="subcellular location">
    <subcellularLocation>
        <location evidence="1">Cytoplasm</location>
    </subcellularLocation>
</comment>
<sequence length="60" mass="6830">MKKKPVAQAWCWAEIRLSQAVYGLLSLCVTAIVVNYFIPVSLRASAIAQRDVRRVYTFID</sequence>
<dbReference type="RefSeq" id="WP_139227928.1">
    <property type="nucleotide sequence ID" value="NZ_CP014007.2"/>
</dbReference>
<dbReference type="Pfam" id="PF11036">
    <property type="entry name" value="YqgB"/>
    <property type="match status" value="1"/>
</dbReference>
<evidence type="ECO:0000256" key="2">
    <source>
        <dbReference type="ARBA" id="ARBA00008499"/>
    </source>
</evidence>
<comment type="similarity">
    <text evidence="2">Belongs to the YqgB family.</text>
</comment>
<reference evidence="6 7" key="1">
    <citation type="submission" date="2021-03" db="EMBL/GenBank/DDBJ databases">
        <authorList>
            <person name="Li Y."/>
            <person name="Li S."/>
            <person name="Chen M."/>
            <person name="Peng G."/>
            <person name="Tan Z."/>
            <person name="An Q."/>
        </authorList>
    </citation>
    <scope>NUCLEOTIDE SEQUENCE [LARGE SCALE GENOMIC DNA]</scope>
    <source>
        <strain evidence="6 7">Ola 51</strain>
    </source>
</reference>
<keyword evidence="5" id="KW-1133">Transmembrane helix</keyword>
<keyword evidence="7" id="KW-1185">Reference proteome</keyword>
<evidence type="ECO:0000313" key="7">
    <source>
        <dbReference type="Proteomes" id="UP000078227"/>
    </source>
</evidence>
<evidence type="ECO:0000256" key="4">
    <source>
        <dbReference type="ARBA" id="ARBA00022490"/>
    </source>
</evidence>
<protein>
    <recommendedName>
        <fullName evidence="3">Uncharacterized protein YqgB</fullName>
    </recommendedName>
</protein>
<evidence type="ECO:0000313" key="6">
    <source>
        <dbReference type="EMBL" id="QSV12500.1"/>
    </source>
</evidence>
<gene>
    <name evidence="6" type="primary">yqgB</name>
    <name evidence="6" type="ORF">AWR26_24720</name>
</gene>
<dbReference type="InterPro" id="IPR020196">
    <property type="entry name" value="Uncharacterised_YqgB"/>
</dbReference>
<evidence type="ECO:0000256" key="3">
    <source>
        <dbReference type="ARBA" id="ARBA00018270"/>
    </source>
</evidence>
<name>A0ABX7PYD5_9ENTR</name>
<dbReference type="NCBIfam" id="NF033844">
    <property type="entry name" value="small_YqgB"/>
    <property type="match status" value="1"/>
</dbReference>
<dbReference type="EMBL" id="CP014007">
    <property type="protein sequence ID" value="QSV12500.1"/>
    <property type="molecule type" value="Genomic_DNA"/>
</dbReference>